<organism evidence="2 3">
    <name type="scientific">Paenibacillus oralis</name>
    <dbReference type="NCBI Taxonomy" id="2490856"/>
    <lineage>
        <taxon>Bacteria</taxon>
        <taxon>Bacillati</taxon>
        <taxon>Bacillota</taxon>
        <taxon>Bacilli</taxon>
        <taxon>Bacillales</taxon>
        <taxon>Paenibacillaceae</taxon>
        <taxon>Paenibacillus</taxon>
    </lineage>
</organism>
<sequence length="236" mass="27756">MKNLLAWEQVGDYEYRLLTVNGEYLNKQQGGYTSIDLIGRTIKLFDGENEPEIFEAHEFDGQLDLLNIVTEKLNLSEDDTFHVFRKLIGFKRLYLLYEITNPYNYHTDLFLFDVRDHTIDAFVSEKGFEIQFIHVENAAERLNLFGREYIYRCEEQGWGRVRMWNSKTFAEALGISKHAFHDRYKRSQNPNARNPLPKPDQLLTGDRTPVWDPKRADVMKYIEDSLKKNITPGHGD</sequence>
<accession>A0A3P3TA84</accession>
<gene>
    <name evidence="2" type="ORF">EHV15_35695</name>
</gene>
<protein>
    <submittedName>
        <fullName evidence="2">Uncharacterized protein</fullName>
    </submittedName>
</protein>
<reference evidence="2 3" key="1">
    <citation type="submission" date="2018-11" db="EMBL/GenBank/DDBJ databases">
        <title>Genome sequencing of Paenibacillus sp. KCOM 3021 (= ChDC PVNT-B20).</title>
        <authorList>
            <person name="Kook J.-K."/>
            <person name="Park S.-N."/>
            <person name="Lim Y.K."/>
        </authorList>
    </citation>
    <scope>NUCLEOTIDE SEQUENCE [LARGE SCALE GENOMIC DNA]</scope>
    <source>
        <strain evidence="2 3">KCOM 3021</strain>
    </source>
</reference>
<dbReference type="OrthoDB" id="3634697at2"/>
<name>A0A3P3TA84_9BACL</name>
<dbReference type="Proteomes" id="UP000267017">
    <property type="component" value="Unassembled WGS sequence"/>
</dbReference>
<feature type="region of interest" description="Disordered" evidence="1">
    <location>
        <begin position="186"/>
        <end position="210"/>
    </location>
</feature>
<keyword evidence="3" id="KW-1185">Reference proteome</keyword>
<dbReference type="AlphaFoldDB" id="A0A3P3TA84"/>
<evidence type="ECO:0000256" key="1">
    <source>
        <dbReference type="SAM" id="MobiDB-lite"/>
    </source>
</evidence>
<evidence type="ECO:0000313" key="3">
    <source>
        <dbReference type="Proteomes" id="UP000267017"/>
    </source>
</evidence>
<comment type="caution">
    <text evidence="2">The sequence shown here is derived from an EMBL/GenBank/DDBJ whole genome shotgun (WGS) entry which is preliminary data.</text>
</comment>
<proteinExistence type="predicted"/>
<dbReference type="EMBL" id="RRCN01000002">
    <property type="protein sequence ID" value="RRJ54917.1"/>
    <property type="molecule type" value="Genomic_DNA"/>
</dbReference>
<dbReference type="RefSeq" id="WP_128636010.1">
    <property type="nucleotide sequence ID" value="NZ_RRCN01000002.1"/>
</dbReference>
<evidence type="ECO:0000313" key="2">
    <source>
        <dbReference type="EMBL" id="RRJ54917.1"/>
    </source>
</evidence>